<dbReference type="InterPro" id="IPR000620">
    <property type="entry name" value="EamA_dom"/>
</dbReference>
<feature type="transmembrane region" description="Helical" evidence="7">
    <location>
        <begin position="198"/>
        <end position="216"/>
    </location>
</feature>
<evidence type="ECO:0000259" key="8">
    <source>
        <dbReference type="Pfam" id="PF00892"/>
    </source>
</evidence>
<feature type="transmembrane region" description="Helical" evidence="7">
    <location>
        <begin position="49"/>
        <end position="66"/>
    </location>
</feature>
<evidence type="ECO:0000256" key="1">
    <source>
        <dbReference type="ARBA" id="ARBA00004651"/>
    </source>
</evidence>
<feature type="transmembrane region" description="Helical" evidence="7">
    <location>
        <begin position="167"/>
        <end position="186"/>
    </location>
</feature>
<comment type="similarity">
    <text evidence="2">Belongs to the EamA transporter family.</text>
</comment>
<feature type="domain" description="EamA" evidence="8">
    <location>
        <begin position="12"/>
        <end position="151"/>
    </location>
</feature>
<dbReference type="Proteomes" id="UP000245845">
    <property type="component" value="Unassembled WGS sequence"/>
</dbReference>
<reference evidence="9 10" key="1">
    <citation type="submission" date="2018-05" db="EMBL/GenBank/DDBJ databases">
        <title>The Hungate 1000. A catalogue of reference genomes from the rumen microbiome.</title>
        <authorList>
            <person name="Kelly W."/>
        </authorList>
    </citation>
    <scope>NUCLEOTIDE SEQUENCE [LARGE SCALE GENOMIC DNA]</scope>
    <source>
        <strain evidence="9 10">NLAE-zl-C242</strain>
    </source>
</reference>
<gene>
    <name evidence="9" type="ORF">A8806_102372</name>
</gene>
<feature type="domain" description="EamA" evidence="8">
    <location>
        <begin position="164"/>
        <end position="298"/>
    </location>
</feature>
<dbReference type="InterPro" id="IPR037185">
    <property type="entry name" value="EmrE-like"/>
</dbReference>
<feature type="transmembrane region" description="Helical" evidence="7">
    <location>
        <begin position="139"/>
        <end position="161"/>
    </location>
</feature>
<evidence type="ECO:0000313" key="10">
    <source>
        <dbReference type="Proteomes" id="UP000245845"/>
    </source>
</evidence>
<dbReference type="SUPFAM" id="SSF103481">
    <property type="entry name" value="Multidrug resistance efflux transporter EmrE"/>
    <property type="match status" value="2"/>
</dbReference>
<keyword evidence="4 7" id="KW-0812">Transmembrane</keyword>
<dbReference type="InterPro" id="IPR050638">
    <property type="entry name" value="AA-Vitamin_Transporters"/>
</dbReference>
<sequence length="312" mass="33716">MEKRLQKPAVVCLLALICCALWGSAFPCIKVGYEWFGIEGTGSQILFAGYRFFLAGVLTFVFGCILERRFLTMKRSSIPYILRQGLLQTTIQYFFFYVGLANTTGTKGSIINASNAFVSIVAAHFMIKSEKMTWKKGIGCLLGLAGVVVINLAPGAWGTGFSLKGEGMVFICTVAYGVSTVVLKIISNKESPMTITSYQILFGSVLLIIIGLALGGHVEGFTLKSTILLIYMALISAVAFSLWTLLLKYNPVGRVAIYGFTIPVFGVVLSAIFLGEQFVSLKNLSALILVSVGILIVNSTKSVTKNHTAPSK</sequence>
<evidence type="ECO:0000256" key="7">
    <source>
        <dbReference type="SAM" id="Phobius"/>
    </source>
</evidence>
<organism evidence="9 10">
    <name type="scientific">Faecalicatena orotica</name>
    <dbReference type="NCBI Taxonomy" id="1544"/>
    <lineage>
        <taxon>Bacteria</taxon>
        <taxon>Bacillati</taxon>
        <taxon>Bacillota</taxon>
        <taxon>Clostridia</taxon>
        <taxon>Lachnospirales</taxon>
        <taxon>Lachnospiraceae</taxon>
        <taxon>Faecalicatena</taxon>
    </lineage>
</organism>
<comment type="subcellular location">
    <subcellularLocation>
        <location evidence="1">Cell membrane</location>
        <topology evidence="1">Multi-pass membrane protein</topology>
    </subcellularLocation>
</comment>
<dbReference type="OrthoDB" id="3190463at2"/>
<keyword evidence="3" id="KW-1003">Cell membrane</keyword>
<dbReference type="Pfam" id="PF00892">
    <property type="entry name" value="EamA"/>
    <property type="match status" value="2"/>
</dbReference>
<evidence type="ECO:0000256" key="6">
    <source>
        <dbReference type="ARBA" id="ARBA00023136"/>
    </source>
</evidence>
<evidence type="ECO:0000256" key="3">
    <source>
        <dbReference type="ARBA" id="ARBA00022475"/>
    </source>
</evidence>
<dbReference type="RefSeq" id="WP_109730206.1">
    <property type="nucleotide sequence ID" value="NZ_BAAACK010000006.1"/>
</dbReference>
<dbReference type="PANTHER" id="PTHR32322">
    <property type="entry name" value="INNER MEMBRANE TRANSPORTER"/>
    <property type="match status" value="1"/>
</dbReference>
<protein>
    <submittedName>
        <fullName evidence="9">Drug/metabolite transporter (DMT)-like permease</fullName>
    </submittedName>
</protein>
<evidence type="ECO:0000256" key="4">
    <source>
        <dbReference type="ARBA" id="ARBA00022692"/>
    </source>
</evidence>
<evidence type="ECO:0000256" key="2">
    <source>
        <dbReference type="ARBA" id="ARBA00007362"/>
    </source>
</evidence>
<dbReference type="AlphaFoldDB" id="A0A2Y9BA30"/>
<name>A0A2Y9BA30_9FIRM</name>
<evidence type="ECO:0000256" key="5">
    <source>
        <dbReference type="ARBA" id="ARBA00022989"/>
    </source>
</evidence>
<accession>A0A2Y9BA30</accession>
<dbReference type="GO" id="GO:0005886">
    <property type="term" value="C:plasma membrane"/>
    <property type="evidence" value="ECO:0007669"/>
    <property type="project" value="UniProtKB-SubCell"/>
</dbReference>
<dbReference type="EMBL" id="QGDL01000002">
    <property type="protein sequence ID" value="PWJ31514.1"/>
    <property type="molecule type" value="Genomic_DNA"/>
</dbReference>
<feature type="transmembrane region" description="Helical" evidence="7">
    <location>
        <begin position="255"/>
        <end position="274"/>
    </location>
</feature>
<evidence type="ECO:0000313" key="9">
    <source>
        <dbReference type="EMBL" id="PWJ31514.1"/>
    </source>
</evidence>
<comment type="caution">
    <text evidence="9">The sequence shown here is derived from an EMBL/GenBank/DDBJ whole genome shotgun (WGS) entry which is preliminary data.</text>
</comment>
<proteinExistence type="inferred from homology"/>
<feature type="transmembrane region" description="Helical" evidence="7">
    <location>
        <begin position="228"/>
        <end position="246"/>
    </location>
</feature>
<dbReference type="PANTHER" id="PTHR32322:SF18">
    <property type="entry name" value="S-ADENOSYLMETHIONINE_S-ADENOSYLHOMOCYSTEINE TRANSPORTER"/>
    <property type="match status" value="1"/>
</dbReference>
<feature type="transmembrane region" description="Helical" evidence="7">
    <location>
        <begin position="280"/>
        <end position="297"/>
    </location>
</feature>
<keyword evidence="10" id="KW-1185">Reference proteome</keyword>
<keyword evidence="5 7" id="KW-1133">Transmembrane helix</keyword>
<keyword evidence="6 7" id="KW-0472">Membrane</keyword>